<evidence type="ECO:0000256" key="5">
    <source>
        <dbReference type="ARBA" id="ARBA00022842"/>
    </source>
</evidence>
<keyword evidence="8" id="KW-1185">Reference proteome</keyword>
<dbReference type="Pfam" id="PF03738">
    <property type="entry name" value="GSP_synth"/>
    <property type="match status" value="1"/>
</dbReference>
<dbReference type="RefSeq" id="WP_157361986.1">
    <property type="nucleotide sequence ID" value="NZ_WOWS01000001.1"/>
</dbReference>
<evidence type="ECO:0000256" key="1">
    <source>
        <dbReference type="ARBA" id="ARBA00022598"/>
    </source>
</evidence>
<keyword evidence="2" id="KW-0479">Metal-binding</keyword>
<dbReference type="InterPro" id="IPR005494">
    <property type="entry name" value="GSPS_pre-ATP-grasp-like_dom"/>
</dbReference>
<evidence type="ECO:0000256" key="3">
    <source>
        <dbReference type="ARBA" id="ARBA00022741"/>
    </source>
</evidence>
<dbReference type="EMBL" id="WOWS01000001">
    <property type="protein sequence ID" value="MUU77401.1"/>
    <property type="molecule type" value="Genomic_DNA"/>
</dbReference>
<proteinExistence type="predicted"/>
<keyword evidence="1" id="KW-0436">Ligase</keyword>
<dbReference type="Gene3D" id="3.30.1490.330">
    <property type="match status" value="1"/>
</dbReference>
<accession>A0A6L6U5G3</accession>
<gene>
    <name evidence="7" type="ORF">GN138_02995</name>
</gene>
<evidence type="ECO:0000256" key="2">
    <source>
        <dbReference type="ARBA" id="ARBA00022723"/>
    </source>
</evidence>
<name>A0A6L6U5G3_9FLAO</name>
<evidence type="ECO:0000256" key="4">
    <source>
        <dbReference type="ARBA" id="ARBA00022840"/>
    </source>
</evidence>
<evidence type="ECO:0000313" key="7">
    <source>
        <dbReference type="EMBL" id="MUU77401.1"/>
    </source>
</evidence>
<dbReference type="InterPro" id="IPR016185">
    <property type="entry name" value="PreATP-grasp_dom_sf"/>
</dbReference>
<dbReference type="GO" id="GO:0005524">
    <property type="term" value="F:ATP binding"/>
    <property type="evidence" value="ECO:0007669"/>
    <property type="project" value="UniProtKB-KW"/>
</dbReference>
<dbReference type="SUPFAM" id="SSF52440">
    <property type="entry name" value="PreATP-grasp domain"/>
    <property type="match status" value="1"/>
</dbReference>
<dbReference type="GO" id="GO:0046872">
    <property type="term" value="F:metal ion binding"/>
    <property type="evidence" value="ECO:0007669"/>
    <property type="project" value="UniProtKB-KW"/>
</dbReference>
<evidence type="ECO:0000259" key="6">
    <source>
        <dbReference type="Pfam" id="PF03738"/>
    </source>
</evidence>
<protein>
    <recommendedName>
        <fullName evidence="6">Glutathionylspermidine synthase pre-ATP-grasp-like domain-containing protein</fullName>
    </recommendedName>
</protein>
<keyword evidence="4" id="KW-0067">ATP-binding</keyword>
<keyword evidence="3" id="KW-0547">Nucleotide-binding</keyword>
<organism evidence="7 8">
    <name type="scientific">Winogradskyella endarachnes</name>
    <dbReference type="NCBI Taxonomy" id="2681965"/>
    <lineage>
        <taxon>Bacteria</taxon>
        <taxon>Pseudomonadati</taxon>
        <taxon>Bacteroidota</taxon>
        <taxon>Flavobacteriia</taxon>
        <taxon>Flavobacteriales</taxon>
        <taxon>Flavobacteriaceae</taxon>
        <taxon>Winogradskyella</taxon>
    </lineage>
</organism>
<dbReference type="Proteomes" id="UP000478208">
    <property type="component" value="Unassembled WGS sequence"/>
</dbReference>
<sequence length="393" mass="45845">MAVESRLDHLEDNRFKEIKRLKKKHVPNRLHWFLGEDYFSEELLGIYRSEIEQLRRISDEAFYLFQRATDKIITEERLGDLGIPLSFQKCIIHSWKNKTKHPFLYGRFDINGGLKSDYGRIIEFNADTCSTIPETLLWHPLQLAELKGNPQSFNTLSEDIKTTLSSLKSTLNKPNPTFLGTSFGYIEDVENVNCIIDIAYQAGFKPMYSDLEHITFSDEGVFYEIGGEFEEIDVLFKMVPWDWMFNDEPELAKTLSDIICNDKVVVLNPPYTAIWQNKKFLAYISQNFPNNVIAETYLQQEARLGEYVKKPIYGRLGENIVIETETKARQESVGDYSNQEMVFQKYYPLNQDLEKYYYQIGMFFTTKASALNLRAQESPIITDDCEFMSHFII</sequence>
<comment type="caution">
    <text evidence="7">The sequence shown here is derived from an EMBL/GenBank/DDBJ whole genome shotgun (WGS) entry which is preliminary data.</text>
</comment>
<reference evidence="7 8" key="1">
    <citation type="submission" date="2019-12" db="EMBL/GenBank/DDBJ databases">
        <authorList>
            <person name="Li J."/>
        </authorList>
    </citation>
    <scope>NUCLEOTIDE SEQUENCE [LARGE SCALE GENOMIC DNA]</scope>
    <source>
        <strain evidence="7 8">HL2-2</strain>
    </source>
</reference>
<feature type="domain" description="Glutathionylspermidine synthase pre-ATP-grasp-like" evidence="6">
    <location>
        <begin position="35"/>
        <end position="392"/>
    </location>
</feature>
<evidence type="ECO:0000313" key="8">
    <source>
        <dbReference type="Proteomes" id="UP000478208"/>
    </source>
</evidence>
<dbReference type="SUPFAM" id="SSF56059">
    <property type="entry name" value="Glutathione synthetase ATP-binding domain-like"/>
    <property type="match status" value="1"/>
</dbReference>
<dbReference type="GO" id="GO:0016874">
    <property type="term" value="F:ligase activity"/>
    <property type="evidence" value="ECO:0007669"/>
    <property type="project" value="UniProtKB-KW"/>
</dbReference>
<dbReference type="AlphaFoldDB" id="A0A6L6U5G3"/>
<keyword evidence="5" id="KW-0460">Magnesium</keyword>